<accession>A3XLK5</accession>
<dbReference type="eggNOG" id="COG5340">
    <property type="taxonomic scope" value="Bacteria"/>
</dbReference>
<reference evidence="1 2" key="1">
    <citation type="journal article" date="2007" name="Nature">
        <title>Light stimulates growth of proteorhodopsin-containing marine Flavobacteria.</title>
        <authorList>
            <person name="Gomez-Consarnau L."/>
            <person name="Gonzalez J.M."/>
            <person name="Coll-Llado M."/>
            <person name="Gourdon P."/>
            <person name="Pascher T."/>
            <person name="Neutze R."/>
            <person name="Pedros-Alio C."/>
            <person name="Pinhassi J."/>
        </authorList>
    </citation>
    <scope>NUCLEOTIDE SEQUENCE [LARGE SCALE GENOMIC DNA]</scope>
    <source>
        <strain evidence="1 2">MED217</strain>
    </source>
</reference>
<evidence type="ECO:0000313" key="2">
    <source>
        <dbReference type="Proteomes" id="UP000001601"/>
    </source>
</evidence>
<dbReference type="HOGENOM" id="CLU_097848_0_0_10"/>
<dbReference type="Proteomes" id="UP000001601">
    <property type="component" value="Unassembled WGS sequence"/>
</dbReference>
<comment type="caution">
    <text evidence="1">The sequence shown here is derived from an EMBL/GenBank/DDBJ whole genome shotgun (WGS) entry which is preliminary data.</text>
</comment>
<proteinExistence type="predicted"/>
<evidence type="ECO:0008006" key="3">
    <source>
        <dbReference type="Google" id="ProtNLM"/>
    </source>
</evidence>
<organism evidence="1 2">
    <name type="scientific">Leeuwenhoekiella blandensis (strain CECT 7118 / CCUG 51940 / KCTC 22103 / MED217)</name>
    <name type="common">Flavobacterium sp. (strain MED217)</name>
    <dbReference type="NCBI Taxonomy" id="398720"/>
    <lineage>
        <taxon>Bacteria</taxon>
        <taxon>Pseudomonadati</taxon>
        <taxon>Bacteroidota</taxon>
        <taxon>Flavobacteriia</taxon>
        <taxon>Flavobacteriales</taxon>
        <taxon>Flavobacteriaceae</taxon>
        <taxon>Leeuwenhoekiella</taxon>
    </lineage>
</organism>
<evidence type="ECO:0000313" key="1">
    <source>
        <dbReference type="EMBL" id="EAQ49571.1"/>
    </source>
</evidence>
<dbReference type="AlphaFoldDB" id="A3XLK5"/>
<dbReference type="EMBL" id="AANC01000004">
    <property type="protein sequence ID" value="EAQ49571.1"/>
    <property type="molecule type" value="Genomic_DNA"/>
</dbReference>
<name>A3XLK5_LEEBM</name>
<keyword evidence="2" id="KW-1185">Reference proteome</keyword>
<dbReference type="OrthoDB" id="9798200at2"/>
<dbReference type="RefSeq" id="WP_009780760.1">
    <property type="nucleotide sequence ID" value="NZ_CH672395.1"/>
</dbReference>
<gene>
    <name evidence="1" type="ORF">MED217_11969</name>
</gene>
<protein>
    <recommendedName>
        <fullName evidence="3">AbiEi antitoxin C-terminal domain-containing protein</fullName>
    </recommendedName>
</protein>
<sequence length="241" mass="27252">MKHIEYLEEQIEELPYGYVFTHNDFEENPGTEQAVERYLNRLAKSGKINKLAKDKFYKADGAPQLKPYEVVKDLLFEDGKQIGYLTGKSSYTELGFNLPAGTQIEVGIAEKRNPIKRGPFKVSFIRQKNVIKPAHIPYFQLLDMLGALSKQAFATPDELCYHITKGLTHLSSREHKTVAQLALNYQARTRALAGALLQKIGYVSHQTLDELKASISSYTSFSYPISAKNLPHAKEWKIICA</sequence>